<reference evidence="3" key="1">
    <citation type="journal article" date="2019" name="Int. J. Syst. Evol. Microbiol.">
        <title>The Global Catalogue of Microorganisms (GCM) 10K type strain sequencing project: providing services to taxonomists for standard genome sequencing and annotation.</title>
        <authorList>
            <consortium name="The Broad Institute Genomics Platform"/>
            <consortium name="The Broad Institute Genome Sequencing Center for Infectious Disease"/>
            <person name="Wu L."/>
            <person name="Ma J."/>
        </authorList>
    </citation>
    <scope>NUCLEOTIDE SEQUENCE [LARGE SCALE GENOMIC DNA]</scope>
    <source>
        <strain evidence="3">JCM 10671</strain>
    </source>
</reference>
<dbReference type="Pfam" id="PF06289">
    <property type="entry name" value="FlbD"/>
    <property type="match status" value="1"/>
</dbReference>
<feature type="region of interest" description="Disordered" evidence="1">
    <location>
        <begin position="71"/>
        <end position="93"/>
    </location>
</feature>
<proteinExistence type="predicted"/>
<comment type="caution">
    <text evidence="2">The sequence shown here is derived from an EMBL/GenBank/DDBJ whole genome shotgun (WGS) entry which is preliminary data.</text>
</comment>
<dbReference type="InterPro" id="IPR009384">
    <property type="entry name" value="SwrD-like"/>
</dbReference>
<dbReference type="EMBL" id="BAAAHE010000007">
    <property type="protein sequence ID" value="GAA0609541.1"/>
    <property type="molecule type" value="Genomic_DNA"/>
</dbReference>
<accession>A0ABN1GE12</accession>
<dbReference type="PANTHER" id="PTHR39185:SF1">
    <property type="entry name" value="SWARMING MOTILITY PROTEIN SWRD"/>
    <property type="match status" value="1"/>
</dbReference>
<evidence type="ECO:0008006" key="4">
    <source>
        <dbReference type="Google" id="ProtNLM"/>
    </source>
</evidence>
<dbReference type="PANTHER" id="PTHR39185">
    <property type="entry name" value="SWARMING MOTILITY PROTEIN SWRD"/>
    <property type="match status" value="1"/>
</dbReference>
<sequence length="93" mass="9982">MIVVTRLGGPAFAVNPDLIERAEASPDTVVTLVDGTKYVIAETLVELIELIRTYRASVIAAAAVAEHVLREPVPAPRPRSSDGTVVALPHRDR</sequence>
<protein>
    <recommendedName>
        <fullName evidence="4">Flagellar protein FlbD</fullName>
    </recommendedName>
</protein>
<evidence type="ECO:0000256" key="1">
    <source>
        <dbReference type="SAM" id="MobiDB-lite"/>
    </source>
</evidence>
<keyword evidence="3" id="KW-1185">Reference proteome</keyword>
<organism evidence="2 3">
    <name type="scientific">Sporichthya brevicatena</name>
    <dbReference type="NCBI Taxonomy" id="171442"/>
    <lineage>
        <taxon>Bacteria</taxon>
        <taxon>Bacillati</taxon>
        <taxon>Actinomycetota</taxon>
        <taxon>Actinomycetes</taxon>
        <taxon>Sporichthyales</taxon>
        <taxon>Sporichthyaceae</taxon>
        <taxon>Sporichthya</taxon>
    </lineage>
</organism>
<name>A0ABN1GE12_9ACTN</name>
<evidence type="ECO:0000313" key="3">
    <source>
        <dbReference type="Proteomes" id="UP001500957"/>
    </source>
</evidence>
<gene>
    <name evidence="2" type="ORF">GCM10009547_09550</name>
</gene>
<evidence type="ECO:0000313" key="2">
    <source>
        <dbReference type="EMBL" id="GAA0609541.1"/>
    </source>
</evidence>
<dbReference type="Proteomes" id="UP001500957">
    <property type="component" value="Unassembled WGS sequence"/>
</dbReference>
<dbReference type="RefSeq" id="WP_344602155.1">
    <property type="nucleotide sequence ID" value="NZ_BAAAHE010000007.1"/>
</dbReference>